<dbReference type="GO" id="GO:0005615">
    <property type="term" value="C:extracellular space"/>
    <property type="evidence" value="ECO:0007669"/>
    <property type="project" value="TreeGrafter"/>
</dbReference>
<evidence type="ECO:0000256" key="1">
    <source>
        <dbReference type="ARBA" id="ARBA00004613"/>
    </source>
</evidence>
<sequence length="195" mass="22019">MDSRTFYKSIIKIKILLLILSFINAISVIDLSNNDDVNPENINSLLDNSKVIFSDVDPSSHVRHKRDTGINNSLSIGNNSGLYLACESTSTWVANKTTVYDREGNKRTLLKEITHNSKVYYQYMLETKCVEYPAVSGCLGTDTRFWNSYCTTSHSFVNSIVLEDNGNAVWDYIRIDASCICVVEMKCKNNTLMSD</sequence>
<dbReference type="GO" id="GO:0008083">
    <property type="term" value="F:growth factor activity"/>
    <property type="evidence" value="ECO:0007669"/>
    <property type="project" value="TreeGrafter"/>
</dbReference>
<keyword evidence="3" id="KW-1015">Disulfide bond</keyword>
<accession>A0A1V0QG60</accession>
<proteinExistence type="predicted"/>
<dbReference type="InterPro" id="IPR020408">
    <property type="entry name" value="Nerve_growth_factor-like"/>
</dbReference>
<dbReference type="PRINTS" id="PR00268">
    <property type="entry name" value="NGF"/>
</dbReference>
<dbReference type="GO" id="GO:0007169">
    <property type="term" value="P:cell surface receptor protein tyrosine kinase signaling pathway"/>
    <property type="evidence" value="ECO:0007669"/>
    <property type="project" value="TreeGrafter"/>
</dbReference>
<dbReference type="SMART" id="SM00140">
    <property type="entry name" value="NGF"/>
    <property type="match status" value="1"/>
</dbReference>
<reference evidence="5" key="1">
    <citation type="journal article" date="2017" name="BMC Genomics">
        <title>Genomic characterization of two novel pathogenic avipoxviruses isolated from pacific shearwaters (Ardenna spp.).</title>
        <authorList>
            <person name="Sarker S."/>
            <person name="Das S."/>
            <person name="Lavers J.L."/>
            <person name="Hutton I."/>
            <person name="Helbig K."/>
            <person name="Imbery J."/>
            <person name="Upton C."/>
            <person name="Raidal S.R."/>
        </authorList>
    </citation>
    <scope>NUCLEOTIDE SEQUENCE [LARGE SCALE GENOMIC DNA]</scope>
    <source>
        <strain evidence="5">SWPV-2</strain>
    </source>
</reference>
<dbReference type="PROSITE" id="PS00248">
    <property type="entry name" value="NGF_1"/>
    <property type="match status" value="1"/>
</dbReference>
<dbReference type="GO" id="GO:0005163">
    <property type="term" value="F:nerve growth factor receptor binding"/>
    <property type="evidence" value="ECO:0007669"/>
    <property type="project" value="TreeGrafter"/>
</dbReference>
<organism evidence="5">
    <name type="scientific">Shearwaterpox virus</name>
    <dbReference type="NCBI Taxonomy" id="1974596"/>
    <lineage>
        <taxon>Viruses</taxon>
        <taxon>Varidnaviria</taxon>
        <taxon>Bamfordvirae</taxon>
        <taxon>Nucleocytoviricota</taxon>
        <taxon>Pokkesviricetes</taxon>
        <taxon>Chitovirales</taxon>
        <taxon>Poxviridae</taxon>
        <taxon>Chordopoxvirinae</taxon>
        <taxon>Avipoxvirus</taxon>
        <taxon>Avipoxvirus canarypox</taxon>
        <taxon>Canarypox virus</taxon>
    </lineage>
</organism>
<dbReference type="PROSITE" id="PS50270">
    <property type="entry name" value="NGF_2"/>
    <property type="match status" value="1"/>
</dbReference>
<evidence type="ECO:0000256" key="3">
    <source>
        <dbReference type="ARBA" id="ARBA00023157"/>
    </source>
</evidence>
<comment type="subcellular location">
    <subcellularLocation>
        <location evidence="1">Secreted</location>
    </subcellularLocation>
</comment>
<dbReference type="SUPFAM" id="SSF57501">
    <property type="entry name" value="Cystine-knot cytokines"/>
    <property type="match status" value="1"/>
</dbReference>
<evidence type="ECO:0000313" key="5">
    <source>
        <dbReference type="EMBL" id="ARE67317.1"/>
    </source>
</evidence>
<feature type="domain" description="Nerve growth factor-related" evidence="4">
    <location>
        <begin position="78"/>
        <end position="182"/>
    </location>
</feature>
<keyword evidence="2" id="KW-0964">Secreted</keyword>
<name>A0A1V0QG60_CNPV</name>
<dbReference type="InterPro" id="IPR002072">
    <property type="entry name" value="Nerve_growth_factor-rel"/>
</dbReference>
<dbReference type="Gene3D" id="2.10.90.10">
    <property type="entry name" value="Cystine-knot cytokines"/>
    <property type="match status" value="1"/>
</dbReference>
<dbReference type="PANTHER" id="PTHR11589">
    <property type="entry name" value="NERVE GROWTH FACTOR NGF -RELATED"/>
    <property type="match status" value="1"/>
</dbReference>
<dbReference type="PANTHER" id="PTHR11589:SF10">
    <property type="entry name" value="BETA-NERVE GROWTH FACTOR"/>
    <property type="match status" value="1"/>
</dbReference>
<dbReference type="Pfam" id="PF00243">
    <property type="entry name" value="NGF"/>
    <property type="match status" value="1"/>
</dbReference>
<dbReference type="InterPro" id="IPR019846">
    <property type="entry name" value="Nerve_growth_factor_CS"/>
</dbReference>
<dbReference type="InterPro" id="IPR029034">
    <property type="entry name" value="Cystine-knot_cytokine"/>
</dbReference>
<protein>
    <submittedName>
        <fullName evidence="5">SWPV2-ORF094</fullName>
    </submittedName>
</protein>
<evidence type="ECO:0000256" key="2">
    <source>
        <dbReference type="ARBA" id="ARBA00022525"/>
    </source>
</evidence>
<gene>
    <name evidence="5" type="primary">SWPV2-094</name>
</gene>
<dbReference type="GO" id="GO:0038180">
    <property type="term" value="P:nerve growth factor signaling pathway"/>
    <property type="evidence" value="ECO:0007669"/>
    <property type="project" value="TreeGrafter"/>
</dbReference>
<dbReference type="Proteomes" id="UP000319767">
    <property type="component" value="Segment"/>
</dbReference>
<dbReference type="EMBL" id="KX857215">
    <property type="protein sequence ID" value="ARE67317.1"/>
    <property type="molecule type" value="Genomic_DNA"/>
</dbReference>
<evidence type="ECO:0000259" key="4">
    <source>
        <dbReference type="SMART" id="SM00140"/>
    </source>
</evidence>